<organism evidence="1">
    <name type="scientific">Physcomitrium patens</name>
    <name type="common">Spreading-leaved earth moss</name>
    <name type="synonym">Physcomitrella patens</name>
    <dbReference type="NCBI Taxonomy" id="3218"/>
    <lineage>
        <taxon>Eukaryota</taxon>
        <taxon>Viridiplantae</taxon>
        <taxon>Streptophyta</taxon>
        <taxon>Embryophyta</taxon>
        <taxon>Bryophyta</taxon>
        <taxon>Bryophytina</taxon>
        <taxon>Bryopsida</taxon>
        <taxon>Funariidae</taxon>
        <taxon>Funariales</taxon>
        <taxon>Funariaceae</taxon>
        <taxon>Physcomitrium</taxon>
    </lineage>
</organism>
<name>A0A2K1KLN7_PHYPA</name>
<dbReference type="Proteomes" id="UP000006727">
    <property type="component" value="Chromosome 4"/>
</dbReference>
<gene>
    <name evidence="1" type="ORF">PHYPA_005585</name>
</gene>
<dbReference type="PaxDb" id="3218-PP1S267_41V6.1"/>
<dbReference type="AlphaFoldDB" id="A0A2K1KLN7"/>
<accession>A0A2K1KLN7</accession>
<protein>
    <submittedName>
        <fullName evidence="1 2">Uncharacterized protein</fullName>
    </submittedName>
</protein>
<keyword evidence="3" id="KW-1185">Reference proteome</keyword>
<reference evidence="1 3" key="2">
    <citation type="journal article" date="2018" name="Plant J.">
        <title>The Physcomitrella patens chromosome-scale assembly reveals moss genome structure and evolution.</title>
        <authorList>
            <person name="Lang D."/>
            <person name="Ullrich K.K."/>
            <person name="Murat F."/>
            <person name="Fuchs J."/>
            <person name="Jenkins J."/>
            <person name="Haas F.B."/>
            <person name="Piednoel M."/>
            <person name="Gundlach H."/>
            <person name="Van Bel M."/>
            <person name="Meyberg R."/>
            <person name="Vives C."/>
            <person name="Morata J."/>
            <person name="Symeonidi A."/>
            <person name="Hiss M."/>
            <person name="Muchero W."/>
            <person name="Kamisugi Y."/>
            <person name="Saleh O."/>
            <person name="Blanc G."/>
            <person name="Decker E.L."/>
            <person name="van Gessel N."/>
            <person name="Grimwood J."/>
            <person name="Hayes R.D."/>
            <person name="Graham S.W."/>
            <person name="Gunter L.E."/>
            <person name="McDaniel S.F."/>
            <person name="Hoernstein S.N.W."/>
            <person name="Larsson A."/>
            <person name="Li F.W."/>
            <person name="Perroud P.F."/>
            <person name="Phillips J."/>
            <person name="Ranjan P."/>
            <person name="Rokshar D.S."/>
            <person name="Rothfels C.J."/>
            <person name="Schneider L."/>
            <person name="Shu S."/>
            <person name="Stevenson D.W."/>
            <person name="Thummler F."/>
            <person name="Tillich M."/>
            <person name="Villarreal Aguilar J.C."/>
            <person name="Widiez T."/>
            <person name="Wong G.K."/>
            <person name="Wymore A."/>
            <person name="Zhang Y."/>
            <person name="Zimmer A.D."/>
            <person name="Quatrano R.S."/>
            <person name="Mayer K.F.X."/>
            <person name="Goodstein D."/>
            <person name="Casacuberta J.M."/>
            <person name="Vandepoele K."/>
            <person name="Reski R."/>
            <person name="Cuming A.C."/>
            <person name="Tuskan G.A."/>
            <person name="Maumus F."/>
            <person name="Salse J."/>
            <person name="Schmutz J."/>
            <person name="Rensing S.A."/>
        </authorList>
    </citation>
    <scope>NUCLEOTIDE SEQUENCE [LARGE SCALE GENOMIC DNA]</scope>
    <source>
        <strain evidence="2 3">cv. Gransden 2004</strain>
    </source>
</reference>
<proteinExistence type="predicted"/>
<dbReference type="Gramene" id="Pp3c4_740V3.1">
    <property type="protein sequence ID" value="Pp3c4_740V3.1"/>
    <property type="gene ID" value="Pp3c4_740"/>
</dbReference>
<dbReference type="InParanoid" id="A0A2K1KLN7"/>
<evidence type="ECO:0000313" key="1">
    <source>
        <dbReference type="EMBL" id="PNR54692.1"/>
    </source>
</evidence>
<dbReference type="EMBL" id="ABEU02000004">
    <property type="protein sequence ID" value="PNR54692.1"/>
    <property type="molecule type" value="Genomic_DNA"/>
</dbReference>
<dbReference type="EnsemblPlants" id="Pp3c4_740V3.1">
    <property type="protein sequence ID" value="Pp3c4_740V3.1"/>
    <property type="gene ID" value="Pp3c4_740"/>
</dbReference>
<reference evidence="2" key="3">
    <citation type="submission" date="2020-12" db="UniProtKB">
        <authorList>
            <consortium name="EnsemblPlants"/>
        </authorList>
    </citation>
    <scope>IDENTIFICATION</scope>
</reference>
<evidence type="ECO:0000313" key="3">
    <source>
        <dbReference type="Proteomes" id="UP000006727"/>
    </source>
</evidence>
<reference evidence="1 3" key="1">
    <citation type="journal article" date="2008" name="Science">
        <title>The Physcomitrella genome reveals evolutionary insights into the conquest of land by plants.</title>
        <authorList>
            <person name="Rensing S."/>
            <person name="Lang D."/>
            <person name="Zimmer A."/>
            <person name="Terry A."/>
            <person name="Salamov A."/>
            <person name="Shapiro H."/>
            <person name="Nishiyama T."/>
            <person name="Perroud P.-F."/>
            <person name="Lindquist E."/>
            <person name="Kamisugi Y."/>
            <person name="Tanahashi T."/>
            <person name="Sakakibara K."/>
            <person name="Fujita T."/>
            <person name="Oishi K."/>
            <person name="Shin-I T."/>
            <person name="Kuroki Y."/>
            <person name="Toyoda A."/>
            <person name="Suzuki Y."/>
            <person name="Hashimoto A."/>
            <person name="Yamaguchi K."/>
            <person name="Sugano A."/>
            <person name="Kohara Y."/>
            <person name="Fujiyama A."/>
            <person name="Anterola A."/>
            <person name="Aoki S."/>
            <person name="Ashton N."/>
            <person name="Barbazuk W.B."/>
            <person name="Barker E."/>
            <person name="Bennetzen J."/>
            <person name="Bezanilla M."/>
            <person name="Blankenship R."/>
            <person name="Cho S.H."/>
            <person name="Dutcher S."/>
            <person name="Estelle M."/>
            <person name="Fawcett J.A."/>
            <person name="Gundlach H."/>
            <person name="Hanada K."/>
            <person name="Heyl A."/>
            <person name="Hicks K.A."/>
            <person name="Hugh J."/>
            <person name="Lohr M."/>
            <person name="Mayer K."/>
            <person name="Melkozernov A."/>
            <person name="Murata T."/>
            <person name="Nelson D."/>
            <person name="Pils B."/>
            <person name="Prigge M."/>
            <person name="Reiss B."/>
            <person name="Renner T."/>
            <person name="Rombauts S."/>
            <person name="Rushton P."/>
            <person name="Sanderfoot A."/>
            <person name="Schween G."/>
            <person name="Shiu S.-H."/>
            <person name="Stueber K."/>
            <person name="Theodoulou F.L."/>
            <person name="Tu H."/>
            <person name="Van de Peer Y."/>
            <person name="Verrier P.J."/>
            <person name="Waters E."/>
            <person name="Wood A."/>
            <person name="Yang L."/>
            <person name="Cove D."/>
            <person name="Cuming A."/>
            <person name="Hasebe M."/>
            <person name="Lucas S."/>
            <person name="Mishler D.B."/>
            <person name="Reski R."/>
            <person name="Grigoriev I."/>
            <person name="Quatrano R.S."/>
            <person name="Boore J.L."/>
        </authorList>
    </citation>
    <scope>NUCLEOTIDE SEQUENCE [LARGE SCALE GENOMIC DNA]</scope>
    <source>
        <strain evidence="2 3">cv. Gransden 2004</strain>
    </source>
</reference>
<evidence type="ECO:0000313" key="2">
    <source>
        <dbReference type="EnsemblPlants" id="Pp3c4_740V3.1"/>
    </source>
</evidence>
<sequence length="79" mass="8683">MALTDESGSLVLDQTWLEVLCAKFYADFYIISTISAEPTQLLELCLDCAPITILELEAAILKMAPRKAPGLDGVITNFY</sequence>